<organism evidence="2 3">
    <name type="scientific">Brevibacterium rongguiense</name>
    <dbReference type="NCBI Taxonomy" id="2695267"/>
    <lineage>
        <taxon>Bacteria</taxon>
        <taxon>Bacillati</taxon>
        <taxon>Actinomycetota</taxon>
        <taxon>Actinomycetes</taxon>
        <taxon>Micrococcales</taxon>
        <taxon>Brevibacteriaceae</taxon>
        <taxon>Brevibacterium</taxon>
    </lineage>
</organism>
<evidence type="ECO:0000256" key="1">
    <source>
        <dbReference type="SAM" id="SignalP"/>
    </source>
</evidence>
<evidence type="ECO:0000313" key="3">
    <source>
        <dbReference type="Proteomes" id="UP000469215"/>
    </source>
</evidence>
<dbReference type="EMBL" id="WWEQ01000003">
    <property type="protein sequence ID" value="MYM18634.1"/>
    <property type="molecule type" value="Genomic_DNA"/>
</dbReference>
<dbReference type="PROSITE" id="PS51257">
    <property type="entry name" value="PROKAR_LIPOPROTEIN"/>
    <property type="match status" value="1"/>
</dbReference>
<evidence type="ECO:0000313" key="2">
    <source>
        <dbReference type="EMBL" id="MYM18634.1"/>
    </source>
</evidence>
<dbReference type="Proteomes" id="UP000469215">
    <property type="component" value="Unassembled WGS sequence"/>
</dbReference>
<dbReference type="InterPro" id="IPR021903">
    <property type="entry name" value="DUF3515"/>
</dbReference>
<dbReference type="AlphaFoldDB" id="A0A6N9H4U8"/>
<sequence length="162" mass="16723">MRLPTLLTAVSGLCAVALSGCAGTLIVEPAPSAAAPDCATVMLRLPDRIDDLAQRKTSAQATTAWGDPAGAVLRCGMEPPAPTTKPCVSVSGVDWISLEQSEESWKFVSFGRDPAVEVLVDPRKASGANVLNAVSPAVAALHQQDKCQSAEDIGEDGTPVRG</sequence>
<keyword evidence="3" id="KW-1185">Reference proteome</keyword>
<comment type="caution">
    <text evidence="2">The sequence shown here is derived from an EMBL/GenBank/DDBJ whole genome shotgun (WGS) entry which is preliminary data.</text>
</comment>
<proteinExistence type="predicted"/>
<feature type="signal peptide" evidence="1">
    <location>
        <begin position="1"/>
        <end position="22"/>
    </location>
</feature>
<name>A0A6N9H4U8_9MICO</name>
<gene>
    <name evidence="2" type="ORF">GSY69_01225</name>
</gene>
<dbReference type="RefSeq" id="WP_160952097.1">
    <property type="nucleotide sequence ID" value="NZ_WWEQ01000003.1"/>
</dbReference>
<keyword evidence="1" id="KW-0732">Signal</keyword>
<feature type="chain" id="PRO_5038547517" evidence="1">
    <location>
        <begin position="23"/>
        <end position="162"/>
    </location>
</feature>
<accession>A0A6N9H4U8</accession>
<dbReference type="Pfam" id="PF12028">
    <property type="entry name" value="DUF3515"/>
    <property type="match status" value="1"/>
</dbReference>
<protein>
    <submittedName>
        <fullName evidence="2">DUF3515 family protein</fullName>
    </submittedName>
</protein>
<reference evidence="2 3" key="1">
    <citation type="submission" date="2020-01" db="EMBL/GenBank/DDBJ databases">
        <authorList>
            <person name="Deng T."/>
        </authorList>
    </citation>
    <scope>NUCLEOTIDE SEQUENCE [LARGE SCALE GENOMIC DNA]</scope>
    <source>
        <strain evidence="2 3">5221</strain>
    </source>
</reference>